<dbReference type="EMBL" id="CADEPI010000209">
    <property type="protein sequence ID" value="CAB3380492.1"/>
    <property type="molecule type" value="Genomic_DNA"/>
</dbReference>
<dbReference type="Proteomes" id="UP000494165">
    <property type="component" value="Unassembled WGS sequence"/>
</dbReference>
<gene>
    <name evidence="1" type="ORF">CLODIP_2_CD11877</name>
</gene>
<evidence type="ECO:0000313" key="2">
    <source>
        <dbReference type="Proteomes" id="UP000494165"/>
    </source>
</evidence>
<dbReference type="AlphaFoldDB" id="A0A8S1D9U7"/>
<sequence>MNRVETCCYCDHGLDSEDKCPNLNCQSMRDYFAQNAHRSNSGTEVNTDDSSALLSKGFCLMCEKEVDNIEEHWKEWHQLIGGGPNPCYLVKQFESKRLLFYKGTKLKGELQKCPVCAKVLYNHRFLNHQCFVIPTNRPALIPNRNWGYCLMCKFNFEDLIDHVIDLHGKNFMIFDIRKIFGQWTLLPGNTCDKKELTQCRSCFMPIYNGQVGSHQC</sequence>
<keyword evidence="2" id="KW-1185">Reference proteome</keyword>
<evidence type="ECO:0000313" key="1">
    <source>
        <dbReference type="EMBL" id="CAB3380492.1"/>
    </source>
</evidence>
<proteinExistence type="predicted"/>
<organism evidence="1 2">
    <name type="scientific">Cloeon dipterum</name>
    <dbReference type="NCBI Taxonomy" id="197152"/>
    <lineage>
        <taxon>Eukaryota</taxon>
        <taxon>Metazoa</taxon>
        <taxon>Ecdysozoa</taxon>
        <taxon>Arthropoda</taxon>
        <taxon>Hexapoda</taxon>
        <taxon>Insecta</taxon>
        <taxon>Pterygota</taxon>
        <taxon>Palaeoptera</taxon>
        <taxon>Ephemeroptera</taxon>
        <taxon>Pisciforma</taxon>
        <taxon>Baetidae</taxon>
        <taxon>Cloeon</taxon>
    </lineage>
</organism>
<accession>A0A8S1D9U7</accession>
<name>A0A8S1D9U7_9INSE</name>
<protein>
    <submittedName>
        <fullName evidence="1">Uncharacterized protein</fullName>
    </submittedName>
</protein>
<reference evidence="1 2" key="1">
    <citation type="submission" date="2020-04" db="EMBL/GenBank/DDBJ databases">
        <authorList>
            <person name="Alioto T."/>
            <person name="Alioto T."/>
            <person name="Gomez Garrido J."/>
        </authorList>
    </citation>
    <scope>NUCLEOTIDE SEQUENCE [LARGE SCALE GENOMIC DNA]</scope>
</reference>
<comment type="caution">
    <text evidence="1">The sequence shown here is derived from an EMBL/GenBank/DDBJ whole genome shotgun (WGS) entry which is preliminary data.</text>
</comment>